<name>A0A926Y0N2_9BACT</name>
<reference evidence="4" key="1">
    <citation type="submission" date="2020-09" db="EMBL/GenBank/DDBJ databases">
        <authorList>
            <person name="Kim M.K."/>
        </authorList>
    </citation>
    <scope>NUCLEOTIDE SEQUENCE</scope>
    <source>
        <strain evidence="4">BT702</strain>
    </source>
</reference>
<dbReference type="RefSeq" id="WP_190887202.1">
    <property type="nucleotide sequence ID" value="NZ_JACWZY010000008.1"/>
</dbReference>
<keyword evidence="1" id="KW-0805">Transcription regulation</keyword>
<sequence>MDRPIKFVFLILPNVHLMDLAGPDQTIHEAIDYGASFIIEYCGIDAEVQSSAGLHMKKPLHFSQINLSAGDYLLIPGSSVTYLLSPEFARNQSLFDWIRQCHQQQIRLVSICAGAFVLAQCGLLNGIACTTHFKQTRTLQAMYPLANVRENILFVEENNIYTSAGIASGIDLLLYIIERHKGGYFTHKVARELVIYNRRDGSNQQISVLLQFRNHIHTGIHRAQDYIIEHIYQRHNLGALAEIANMSERNFTRIFKKETGITATYYINLIRRELIDKFLNHKDLTLTQIAQKVGLMSEKQVRRILKSVDT</sequence>
<dbReference type="GO" id="GO:0043565">
    <property type="term" value="F:sequence-specific DNA binding"/>
    <property type="evidence" value="ECO:0007669"/>
    <property type="project" value="InterPro"/>
</dbReference>
<dbReference type="SUPFAM" id="SSF52317">
    <property type="entry name" value="Class I glutamine amidotransferase-like"/>
    <property type="match status" value="1"/>
</dbReference>
<evidence type="ECO:0000313" key="4">
    <source>
        <dbReference type="EMBL" id="MBD2701343.1"/>
    </source>
</evidence>
<dbReference type="EMBL" id="JACWZY010000008">
    <property type="protein sequence ID" value="MBD2701343.1"/>
    <property type="molecule type" value="Genomic_DNA"/>
</dbReference>
<dbReference type="InterPro" id="IPR018060">
    <property type="entry name" value="HTH_AraC"/>
</dbReference>
<keyword evidence="5" id="KW-1185">Reference proteome</keyword>
<dbReference type="InterPro" id="IPR002818">
    <property type="entry name" value="DJ-1/PfpI"/>
</dbReference>
<evidence type="ECO:0000313" key="5">
    <source>
        <dbReference type="Proteomes" id="UP000598820"/>
    </source>
</evidence>
<dbReference type="Proteomes" id="UP000598820">
    <property type="component" value="Unassembled WGS sequence"/>
</dbReference>
<gene>
    <name evidence="4" type="ORF">IC229_11890</name>
</gene>
<protein>
    <submittedName>
        <fullName evidence="4">DJ-1/PfpI family protein</fullName>
    </submittedName>
</protein>
<dbReference type="InterPro" id="IPR029062">
    <property type="entry name" value="Class_I_gatase-like"/>
</dbReference>
<dbReference type="SMART" id="SM00342">
    <property type="entry name" value="HTH_ARAC"/>
    <property type="match status" value="1"/>
</dbReference>
<dbReference type="Gene3D" id="3.40.50.880">
    <property type="match status" value="1"/>
</dbReference>
<evidence type="ECO:0000256" key="2">
    <source>
        <dbReference type="ARBA" id="ARBA00023163"/>
    </source>
</evidence>
<comment type="caution">
    <text evidence="4">The sequence shown here is derived from an EMBL/GenBank/DDBJ whole genome shotgun (WGS) entry which is preliminary data.</text>
</comment>
<dbReference type="SUPFAM" id="SSF46689">
    <property type="entry name" value="Homeodomain-like"/>
    <property type="match status" value="1"/>
</dbReference>
<dbReference type="InterPro" id="IPR052158">
    <property type="entry name" value="INH-QAR"/>
</dbReference>
<feature type="domain" description="HTH araC/xylS-type" evidence="3">
    <location>
        <begin position="221"/>
        <end position="310"/>
    </location>
</feature>
<evidence type="ECO:0000256" key="1">
    <source>
        <dbReference type="ARBA" id="ARBA00023015"/>
    </source>
</evidence>
<accession>A0A926Y0N2</accession>
<dbReference type="Pfam" id="PF01965">
    <property type="entry name" value="DJ-1_PfpI"/>
    <property type="match status" value="1"/>
</dbReference>
<dbReference type="Pfam" id="PF12833">
    <property type="entry name" value="HTH_18"/>
    <property type="match status" value="1"/>
</dbReference>
<evidence type="ECO:0000259" key="3">
    <source>
        <dbReference type="PROSITE" id="PS01124"/>
    </source>
</evidence>
<dbReference type="PANTHER" id="PTHR43130">
    <property type="entry name" value="ARAC-FAMILY TRANSCRIPTIONAL REGULATOR"/>
    <property type="match status" value="1"/>
</dbReference>
<dbReference type="InterPro" id="IPR009057">
    <property type="entry name" value="Homeodomain-like_sf"/>
</dbReference>
<dbReference type="AlphaFoldDB" id="A0A926Y0N2"/>
<dbReference type="Gene3D" id="1.10.10.60">
    <property type="entry name" value="Homeodomain-like"/>
    <property type="match status" value="1"/>
</dbReference>
<keyword evidence="2" id="KW-0804">Transcription</keyword>
<proteinExistence type="predicted"/>
<dbReference type="GO" id="GO:0003700">
    <property type="term" value="F:DNA-binding transcription factor activity"/>
    <property type="evidence" value="ECO:0007669"/>
    <property type="project" value="InterPro"/>
</dbReference>
<dbReference type="PANTHER" id="PTHR43130:SF3">
    <property type="entry name" value="HTH-TYPE TRANSCRIPTIONAL REGULATOR RV1931C"/>
    <property type="match status" value="1"/>
</dbReference>
<dbReference type="CDD" id="cd03137">
    <property type="entry name" value="GATase1_AraC_1"/>
    <property type="match status" value="1"/>
</dbReference>
<dbReference type="PROSITE" id="PS01124">
    <property type="entry name" value="HTH_ARAC_FAMILY_2"/>
    <property type="match status" value="1"/>
</dbReference>
<organism evidence="4 5">
    <name type="scientific">Spirosoma profusum</name>
    <dbReference type="NCBI Taxonomy" id="2771354"/>
    <lineage>
        <taxon>Bacteria</taxon>
        <taxon>Pseudomonadati</taxon>
        <taxon>Bacteroidota</taxon>
        <taxon>Cytophagia</taxon>
        <taxon>Cytophagales</taxon>
        <taxon>Cytophagaceae</taxon>
        <taxon>Spirosoma</taxon>
    </lineage>
</organism>